<sequence length="123" mass="13824">MYVCNKEGFKILKANSSCGYAKKRRRNLRTGCKAMLRISKWKYGKWFVGMFNDTHNHELSITPTKVMKHRSHGKSHRSLECISLMVELGQLGLNPSQIKKVVNAMKAPFVTPPNQTAETSGGG</sequence>
<dbReference type="Pfam" id="PF03101">
    <property type="entry name" value="FAR1"/>
    <property type="match status" value="1"/>
</dbReference>
<dbReference type="Proteomes" id="UP000235145">
    <property type="component" value="Unassembled WGS sequence"/>
</dbReference>
<dbReference type="EMBL" id="NBSK02000001">
    <property type="protein sequence ID" value="KAJ0225211.1"/>
    <property type="molecule type" value="Genomic_DNA"/>
</dbReference>
<dbReference type="PANTHER" id="PTHR46328">
    <property type="entry name" value="FAR-RED IMPAIRED RESPONSIVE (FAR1) FAMILY PROTEIN-RELATED"/>
    <property type="match status" value="1"/>
</dbReference>
<dbReference type="PANTHER" id="PTHR46328:SF41">
    <property type="entry name" value="FAR1 DNA BINDING DOMAIN, FHY3_FAR1 FAMILY-RELATED"/>
    <property type="match status" value="1"/>
</dbReference>
<evidence type="ECO:0000313" key="3">
    <source>
        <dbReference type="Proteomes" id="UP000235145"/>
    </source>
</evidence>
<comment type="caution">
    <text evidence="2">The sequence shown here is derived from an EMBL/GenBank/DDBJ whole genome shotgun (WGS) entry which is preliminary data.</text>
</comment>
<protein>
    <recommendedName>
        <fullName evidence="1">FAR1 domain-containing protein</fullName>
    </recommendedName>
</protein>
<evidence type="ECO:0000259" key="1">
    <source>
        <dbReference type="Pfam" id="PF03101"/>
    </source>
</evidence>
<dbReference type="AlphaFoldDB" id="A0A9R1WH18"/>
<name>A0A9R1WH18_LACSA</name>
<feature type="domain" description="FAR1" evidence="1">
    <location>
        <begin position="2"/>
        <end position="60"/>
    </location>
</feature>
<reference evidence="2 3" key="1">
    <citation type="journal article" date="2017" name="Nat. Commun.">
        <title>Genome assembly with in vitro proximity ligation data and whole-genome triplication in lettuce.</title>
        <authorList>
            <person name="Reyes-Chin-Wo S."/>
            <person name="Wang Z."/>
            <person name="Yang X."/>
            <person name="Kozik A."/>
            <person name="Arikit S."/>
            <person name="Song C."/>
            <person name="Xia L."/>
            <person name="Froenicke L."/>
            <person name="Lavelle D.O."/>
            <person name="Truco M.J."/>
            <person name="Xia R."/>
            <person name="Zhu S."/>
            <person name="Xu C."/>
            <person name="Xu H."/>
            <person name="Xu X."/>
            <person name="Cox K."/>
            <person name="Korf I."/>
            <person name="Meyers B.C."/>
            <person name="Michelmore R.W."/>
        </authorList>
    </citation>
    <scope>NUCLEOTIDE SEQUENCE [LARGE SCALE GENOMIC DNA]</scope>
    <source>
        <strain evidence="3">cv. Salinas</strain>
        <tissue evidence="2">Seedlings</tissue>
    </source>
</reference>
<proteinExistence type="predicted"/>
<keyword evidence="3" id="KW-1185">Reference proteome</keyword>
<evidence type="ECO:0000313" key="2">
    <source>
        <dbReference type="EMBL" id="KAJ0225211.1"/>
    </source>
</evidence>
<dbReference type="InterPro" id="IPR004330">
    <property type="entry name" value="FAR1_DNA_bnd_dom"/>
</dbReference>
<organism evidence="2 3">
    <name type="scientific">Lactuca sativa</name>
    <name type="common">Garden lettuce</name>
    <dbReference type="NCBI Taxonomy" id="4236"/>
    <lineage>
        <taxon>Eukaryota</taxon>
        <taxon>Viridiplantae</taxon>
        <taxon>Streptophyta</taxon>
        <taxon>Embryophyta</taxon>
        <taxon>Tracheophyta</taxon>
        <taxon>Spermatophyta</taxon>
        <taxon>Magnoliopsida</taxon>
        <taxon>eudicotyledons</taxon>
        <taxon>Gunneridae</taxon>
        <taxon>Pentapetalae</taxon>
        <taxon>asterids</taxon>
        <taxon>campanulids</taxon>
        <taxon>Asterales</taxon>
        <taxon>Asteraceae</taxon>
        <taxon>Cichorioideae</taxon>
        <taxon>Cichorieae</taxon>
        <taxon>Lactucinae</taxon>
        <taxon>Lactuca</taxon>
    </lineage>
</organism>
<gene>
    <name evidence="2" type="ORF">LSAT_V11C100022720</name>
</gene>
<accession>A0A9R1WH18</accession>